<dbReference type="Pfam" id="PF00575">
    <property type="entry name" value="S1"/>
    <property type="match status" value="1"/>
</dbReference>
<keyword evidence="3" id="KW-0240">DNA-directed RNA polymerase</keyword>
<dbReference type="STRING" id="1280837.A0A316V2Z9"/>
<dbReference type="GO" id="GO:0003697">
    <property type="term" value="F:single-stranded DNA binding"/>
    <property type="evidence" value="ECO:0007669"/>
    <property type="project" value="TreeGrafter"/>
</dbReference>
<dbReference type="GO" id="GO:0006367">
    <property type="term" value="P:transcription initiation at RNA polymerase II promoter"/>
    <property type="evidence" value="ECO:0007669"/>
    <property type="project" value="TreeGrafter"/>
</dbReference>
<evidence type="ECO:0000313" key="8">
    <source>
        <dbReference type="EMBL" id="PWN31939.1"/>
    </source>
</evidence>
<comment type="similarity">
    <text evidence="2">Belongs to the eukaryotic RPB7/RPC8 RNA polymerase subunit family.</text>
</comment>
<gene>
    <name evidence="8" type="ORF">FA14DRAFT_162269</name>
</gene>
<dbReference type="Gene3D" id="3.30.1490.120">
    <property type="entry name" value="RNA polymerase Rpb7-like, N-terminal domain"/>
    <property type="match status" value="1"/>
</dbReference>
<dbReference type="Proteomes" id="UP000245771">
    <property type="component" value="Unassembled WGS sequence"/>
</dbReference>
<dbReference type="PANTHER" id="PTHR12709">
    <property type="entry name" value="DNA-DIRECTED RNA POLYMERASE II, III"/>
    <property type="match status" value="1"/>
</dbReference>
<dbReference type="GO" id="GO:0031369">
    <property type="term" value="F:translation initiation factor binding"/>
    <property type="evidence" value="ECO:0007669"/>
    <property type="project" value="TreeGrafter"/>
</dbReference>
<evidence type="ECO:0000256" key="5">
    <source>
        <dbReference type="ARBA" id="ARBA00023242"/>
    </source>
</evidence>
<dbReference type="GeneID" id="37021287"/>
<dbReference type="GO" id="GO:0000932">
    <property type="term" value="C:P-body"/>
    <property type="evidence" value="ECO:0007669"/>
    <property type="project" value="TreeGrafter"/>
</dbReference>
<dbReference type="CDD" id="cd04329">
    <property type="entry name" value="RNAP_II_Rpb7_N"/>
    <property type="match status" value="1"/>
</dbReference>
<dbReference type="InterPro" id="IPR012340">
    <property type="entry name" value="NA-bd_OB-fold"/>
</dbReference>
<evidence type="ECO:0000256" key="1">
    <source>
        <dbReference type="ARBA" id="ARBA00004123"/>
    </source>
</evidence>
<name>A0A316V2Z9_9BASI</name>
<dbReference type="SUPFAM" id="SSF50249">
    <property type="entry name" value="Nucleic acid-binding proteins"/>
    <property type="match status" value="1"/>
</dbReference>
<dbReference type="PANTHER" id="PTHR12709:SF4">
    <property type="entry name" value="DNA-DIRECTED RNA POLYMERASE II SUBUNIT RPB7"/>
    <property type="match status" value="1"/>
</dbReference>
<keyword evidence="4" id="KW-0804">Transcription</keyword>
<dbReference type="InterPro" id="IPR045113">
    <property type="entry name" value="Rpb7-like"/>
</dbReference>
<dbReference type="Gene3D" id="2.40.50.140">
    <property type="entry name" value="Nucleic acid-binding proteins"/>
    <property type="match status" value="1"/>
</dbReference>
<dbReference type="InterPro" id="IPR036898">
    <property type="entry name" value="RNA_pol_Rpb7-like_N_sf"/>
</dbReference>
<dbReference type="AlphaFoldDB" id="A0A316V2Z9"/>
<dbReference type="GO" id="GO:0045948">
    <property type="term" value="P:positive regulation of translational initiation"/>
    <property type="evidence" value="ECO:0007669"/>
    <property type="project" value="TreeGrafter"/>
</dbReference>
<dbReference type="FunFam" id="2.40.50.140:FF:000043">
    <property type="entry name" value="DNA-directed RNA polymerase II subunit RPB7"/>
    <property type="match status" value="1"/>
</dbReference>
<dbReference type="RefSeq" id="XP_025352241.1">
    <property type="nucleotide sequence ID" value="XM_025499506.1"/>
</dbReference>
<dbReference type="CDD" id="cd04462">
    <property type="entry name" value="S1_RNAPII_Rpb7"/>
    <property type="match status" value="1"/>
</dbReference>
<dbReference type="Pfam" id="PF03876">
    <property type="entry name" value="SHS2_Rpb7-N"/>
    <property type="match status" value="1"/>
</dbReference>
<reference evidence="8 9" key="1">
    <citation type="journal article" date="2018" name="Mol. Biol. Evol.">
        <title>Broad Genomic Sampling Reveals a Smut Pathogenic Ancestry of the Fungal Clade Ustilaginomycotina.</title>
        <authorList>
            <person name="Kijpornyongpan T."/>
            <person name="Mondo S.J."/>
            <person name="Barry K."/>
            <person name="Sandor L."/>
            <person name="Lee J."/>
            <person name="Lipzen A."/>
            <person name="Pangilinan J."/>
            <person name="LaButti K."/>
            <person name="Hainaut M."/>
            <person name="Henrissat B."/>
            <person name="Grigoriev I.V."/>
            <person name="Spatafora J.W."/>
            <person name="Aime M.C."/>
        </authorList>
    </citation>
    <scope>NUCLEOTIDE SEQUENCE [LARGE SCALE GENOMIC DNA]</scope>
    <source>
        <strain evidence="8 9">MCA 3882</strain>
    </source>
</reference>
<dbReference type="GO" id="GO:0003727">
    <property type="term" value="F:single-stranded RNA binding"/>
    <property type="evidence" value="ECO:0007669"/>
    <property type="project" value="TreeGrafter"/>
</dbReference>
<feature type="domain" description="S1 motif" evidence="6">
    <location>
        <begin position="79"/>
        <end position="157"/>
    </location>
</feature>
<accession>A0A316V2Z9</accession>
<evidence type="ECO:0000259" key="6">
    <source>
        <dbReference type="Pfam" id="PF00575"/>
    </source>
</evidence>
<protein>
    <submittedName>
        <fullName evidence="8">Uncharacterized protein</fullName>
    </submittedName>
</protein>
<proteinExistence type="inferred from homology"/>
<evidence type="ECO:0000313" key="9">
    <source>
        <dbReference type="Proteomes" id="UP000245771"/>
    </source>
</evidence>
<feature type="domain" description="RNA polymerase Rpb7-like N-terminal" evidence="7">
    <location>
        <begin position="8"/>
        <end position="65"/>
    </location>
</feature>
<dbReference type="OrthoDB" id="1162399at2759"/>
<dbReference type="FunFam" id="3.30.1490.120:FF:000001">
    <property type="entry name" value="DNA-directed RNA polymerase II subunit RPB7"/>
    <property type="match status" value="1"/>
</dbReference>
<comment type="subcellular location">
    <subcellularLocation>
        <location evidence="1">Nucleus</location>
    </subcellularLocation>
</comment>
<evidence type="ECO:0000256" key="2">
    <source>
        <dbReference type="ARBA" id="ARBA00009307"/>
    </source>
</evidence>
<dbReference type="InterPro" id="IPR005576">
    <property type="entry name" value="Rpb7-like_N"/>
</dbReference>
<evidence type="ECO:0000256" key="4">
    <source>
        <dbReference type="ARBA" id="ARBA00023163"/>
    </source>
</evidence>
<sequence>MFFLKRLEHTIQLHPSFFGASMQEYLQKELKTEVEGKCSGTIGYIVRVLVIHTIGEGIILAGGDGKAEFNMEYTALVMKPFKGEVVDALVTNVNKMGFFASVGPLSIFTSTHLLPLEFKFQPDSNPPEFAAPDGQSIVKGKKVRLRIVGTRVDESEIFAIGSCKEDYVGVVDG</sequence>
<dbReference type="InParanoid" id="A0A316V2Z9"/>
<keyword evidence="9" id="KW-1185">Reference proteome</keyword>
<dbReference type="InterPro" id="IPR003029">
    <property type="entry name" value="S1_domain"/>
</dbReference>
<dbReference type="SUPFAM" id="SSF88798">
    <property type="entry name" value="N-terminal, heterodimerisation domain of RBP7 (RpoE)"/>
    <property type="match status" value="1"/>
</dbReference>
<dbReference type="GO" id="GO:0005665">
    <property type="term" value="C:RNA polymerase II, core complex"/>
    <property type="evidence" value="ECO:0007669"/>
    <property type="project" value="TreeGrafter"/>
</dbReference>
<organism evidence="8 9">
    <name type="scientific">Meira miltonrushii</name>
    <dbReference type="NCBI Taxonomy" id="1280837"/>
    <lineage>
        <taxon>Eukaryota</taxon>
        <taxon>Fungi</taxon>
        <taxon>Dikarya</taxon>
        <taxon>Basidiomycota</taxon>
        <taxon>Ustilaginomycotina</taxon>
        <taxon>Exobasidiomycetes</taxon>
        <taxon>Exobasidiales</taxon>
        <taxon>Brachybasidiaceae</taxon>
        <taxon>Meira</taxon>
    </lineage>
</organism>
<dbReference type="GO" id="GO:0060213">
    <property type="term" value="P:positive regulation of nuclear-transcribed mRNA poly(A) tail shortening"/>
    <property type="evidence" value="ECO:0007669"/>
    <property type="project" value="TreeGrafter"/>
</dbReference>
<keyword evidence="5" id="KW-0539">Nucleus</keyword>
<evidence type="ECO:0000259" key="7">
    <source>
        <dbReference type="Pfam" id="PF03876"/>
    </source>
</evidence>
<evidence type="ECO:0000256" key="3">
    <source>
        <dbReference type="ARBA" id="ARBA00022478"/>
    </source>
</evidence>
<dbReference type="EMBL" id="KZ819606">
    <property type="protein sequence ID" value="PWN31939.1"/>
    <property type="molecule type" value="Genomic_DNA"/>
</dbReference>
<dbReference type="FunCoup" id="A0A316V2Z9">
    <property type="interactions" value="481"/>
</dbReference>